<evidence type="ECO:0000313" key="1">
    <source>
        <dbReference type="EMBL" id="CAG5104880.1"/>
    </source>
</evidence>
<dbReference type="Proteomes" id="UP001158576">
    <property type="component" value="Chromosome 1"/>
</dbReference>
<name>A0ABN7SSR0_OIKDI</name>
<organism evidence="1 2">
    <name type="scientific">Oikopleura dioica</name>
    <name type="common">Tunicate</name>
    <dbReference type="NCBI Taxonomy" id="34765"/>
    <lineage>
        <taxon>Eukaryota</taxon>
        <taxon>Metazoa</taxon>
        <taxon>Chordata</taxon>
        <taxon>Tunicata</taxon>
        <taxon>Appendicularia</taxon>
        <taxon>Copelata</taxon>
        <taxon>Oikopleuridae</taxon>
        <taxon>Oikopleura</taxon>
    </lineage>
</organism>
<sequence length="98" mass="11817">MSSEVQKSKIHESVLENGEIKLILYRERKRQLEEELRRRLHREAIYQELIRSEYLTLQSPYRTRAIEPDYSPQLASRSLDRRFYRMNAPSSSGIEARY</sequence>
<reference evidence="1 2" key="1">
    <citation type="submission" date="2021-04" db="EMBL/GenBank/DDBJ databases">
        <authorList>
            <person name="Bliznina A."/>
        </authorList>
    </citation>
    <scope>NUCLEOTIDE SEQUENCE [LARGE SCALE GENOMIC DNA]</scope>
</reference>
<dbReference type="EMBL" id="OU015566">
    <property type="protein sequence ID" value="CAG5104880.1"/>
    <property type="molecule type" value="Genomic_DNA"/>
</dbReference>
<accession>A0ABN7SSR0</accession>
<gene>
    <name evidence="1" type="ORF">OKIOD_LOCUS10397</name>
</gene>
<protein>
    <submittedName>
        <fullName evidence="1">Oidioi.mRNA.OKI2018_I69.chr1.g1632.t1.cds</fullName>
    </submittedName>
</protein>
<evidence type="ECO:0000313" key="2">
    <source>
        <dbReference type="Proteomes" id="UP001158576"/>
    </source>
</evidence>
<keyword evidence="2" id="KW-1185">Reference proteome</keyword>
<proteinExistence type="predicted"/>